<evidence type="ECO:0000313" key="1">
    <source>
        <dbReference type="EMBL" id="MBD3861927.1"/>
    </source>
</evidence>
<keyword evidence="2" id="KW-1185">Reference proteome</keyword>
<dbReference type="Pfam" id="PF08907">
    <property type="entry name" value="DUF1853"/>
    <property type="match status" value="1"/>
</dbReference>
<accession>A0ABR8LV92</accession>
<proteinExistence type="predicted"/>
<dbReference type="Proteomes" id="UP000627521">
    <property type="component" value="Unassembled WGS sequence"/>
</dbReference>
<protein>
    <submittedName>
        <fullName evidence="1">DUF1853 family protein</fullName>
    </submittedName>
</protein>
<dbReference type="EMBL" id="JACXXH010000001">
    <property type="protein sequence ID" value="MBD3861927.1"/>
    <property type="molecule type" value="Genomic_DNA"/>
</dbReference>
<sequence length="270" mass="31823">MSDKTDNFQAQFSGFFNTPHLFFSEINTMQPFVKQLDRSFVFNKVVRPNIRLGQRVEQFVFEELKHFDDISVLSENIQIQENVNQTIGELDCLLLDKAQPIHLEIQFKYYLYDASLGNTEIECLIGPMRRDSLIEKLNKLKLKQLPLLHHNATTPYLDKLQLKANTIKQQIYFKAQIFVPYGSDITFKTINNACVYGFYFNYKDLGLFKDCKFYIPQKTDWLLDLNSHVNWLTLEQIQPQLTVYQSENYSPLLWLKFPNGQMTKCFVVAW</sequence>
<organism evidence="1 2">
    <name type="scientific">Olleya marilimosa</name>
    <dbReference type="NCBI Taxonomy" id="272164"/>
    <lineage>
        <taxon>Bacteria</taxon>
        <taxon>Pseudomonadati</taxon>
        <taxon>Bacteroidota</taxon>
        <taxon>Flavobacteriia</taxon>
        <taxon>Flavobacteriales</taxon>
        <taxon>Flavobacteriaceae</taxon>
    </lineage>
</organism>
<evidence type="ECO:0000313" key="2">
    <source>
        <dbReference type="Proteomes" id="UP000627521"/>
    </source>
</evidence>
<reference evidence="1 2" key="1">
    <citation type="submission" date="2020-09" db="EMBL/GenBank/DDBJ databases">
        <title>Bacillus nautilus sp. nov., Chryseoglobus crepusculi sp. nov, and Psychrobacter noctis sp. nov., isolated from deep-sea sponges from the equatorial Atlantic.</title>
        <authorList>
            <person name="Stennett H.L."/>
            <person name="Williams S.E."/>
        </authorList>
    </citation>
    <scope>NUCLEOTIDE SEQUENCE [LARGE SCALE GENOMIC DNA]</scope>
    <source>
        <strain evidence="1 2">28M-24</strain>
    </source>
</reference>
<comment type="caution">
    <text evidence="1">The sequence shown here is derived from an EMBL/GenBank/DDBJ whole genome shotgun (WGS) entry which is preliminary data.</text>
</comment>
<dbReference type="InterPro" id="IPR015003">
    <property type="entry name" value="DUF1853"/>
</dbReference>
<name>A0ABR8LV92_9FLAO</name>
<dbReference type="RefSeq" id="WP_191098648.1">
    <property type="nucleotide sequence ID" value="NZ_JACXXF010000001.1"/>
</dbReference>
<gene>
    <name evidence="1" type="ORF">IEG06_00595</name>
</gene>